<reference evidence="1 2" key="1">
    <citation type="journal article" date="2018" name="Sci. Rep.">
        <title>Genomic signatures of local adaptation to the degree of environmental predictability in rotifers.</title>
        <authorList>
            <person name="Franch-Gras L."/>
            <person name="Hahn C."/>
            <person name="Garcia-Roger E.M."/>
            <person name="Carmona M.J."/>
            <person name="Serra M."/>
            <person name="Gomez A."/>
        </authorList>
    </citation>
    <scope>NUCLEOTIDE SEQUENCE [LARGE SCALE GENOMIC DNA]</scope>
    <source>
        <strain evidence="1">HYR1</strain>
    </source>
</reference>
<evidence type="ECO:0000313" key="2">
    <source>
        <dbReference type="Proteomes" id="UP000276133"/>
    </source>
</evidence>
<keyword evidence="2" id="KW-1185">Reference proteome</keyword>
<dbReference type="Proteomes" id="UP000276133">
    <property type="component" value="Unassembled WGS sequence"/>
</dbReference>
<organism evidence="1 2">
    <name type="scientific">Brachionus plicatilis</name>
    <name type="common">Marine rotifer</name>
    <name type="synonym">Brachionus muelleri</name>
    <dbReference type="NCBI Taxonomy" id="10195"/>
    <lineage>
        <taxon>Eukaryota</taxon>
        <taxon>Metazoa</taxon>
        <taxon>Spiralia</taxon>
        <taxon>Gnathifera</taxon>
        <taxon>Rotifera</taxon>
        <taxon>Eurotatoria</taxon>
        <taxon>Monogononta</taxon>
        <taxon>Pseudotrocha</taxon>
        <taxon>Ploima</taxon>
        <taxon>Brachionidae</taxon>
        <taxon>Brachionus</taxon>
    </lineage>
</organism>
<comment type="caution">
    <text evidence="1">The sequence shown here is derived from an EMBL/GenBank/DDBJ whole genome shotgun (WGS) entry which is preliminary data.</text>
</comment>
<gene>
    <name evidence="1" type="ORF">BpHYR1_013071</name>
</gene>
<protein>
    <submittedName>
        <fullName evidence="1">Uncharacterized protein</fullName>
    </submittedName>
</protein>
<sequence length="68" mass="7556">MIIVVGVSRSTESGMLSSVFIQAQLNNQLLTMNWQNQSLLLGYVPIWPANCVQFKLNLNSSSTTKNII</sequence>
<dbReference type="EMBL" id="REGN01002621">
    <property type="protein sequence ID" value="RNA27000.1"/>
    <property type="molecule type" value="Genomic_DNA"/>
</dbReference>
<name>A0A3M7RU97_BRAPC</name>
<evidence type="ECO:0000313" key="1">
    <source>
        <dbReference type="EMBL" id="RNA27000.1"/>
    </source>
</evidence>
<accession>A0A3M7RU97</accession>
<proteinExistence type="predicted"/>
<dbReference type="AlphaFoldDB" id="A0A3M7RU97"/>